<organism evidence="1 2">
    <name type="scientific">Corallincola spongiicola</name>
    <dbReference type="NCBI Taxonomy" id="2520508"/>
    <lineage>
        <taxon>Bacteria</taxon>
        <taxon>Pseudomonadati</taxon>
        <taxon>Pseudomonadota</taxon>
        <taxon>Gammaproteobacteria</taxon>
        <taxon>Alteromonadales</taxon>
        <taxon>Psychromonadaceae</taxon>
        <taxon>Corallincola</taxon>
    </lineage>
</organism>
<reference evidence="2" key="1">
    <citation type="submission" date="2019-02" db="EMBL/GenBank/DDBJ databases">
        <title>Draft genome sequence of Muricauda sp. 176CP4-71.</title>
        <authorList>
            <person name="Park J.-S."/>
        </authorList>
    </citation>
    <scope>NUCLEOTIDE SEQUENCE [LARGE SCALE GENOMIC DNA]</scope>
    <source>
        <strain evidence="2">176GS2-150</strain>
    </source>
</reference>
<keyword evidence="2" id="KW-1185">Reference proteome</keyword>
<name>A0ABY1WLM0_9GAMM</name>
<dbReference type="EMBL" id="SHLY01000007">
    <property type="protein sequence ID" value="TAA41731.1"/>
    <property type="molecule type" value="Genomic_DNA"/>
</dbReference>
<sequence>MGLQNHCAASRMSPPQILALGIHMIRVAVFLLALLISSASYSCTVPIYGEEYDALIELTETQDRHSYQIRVPAKVGGSKLVEAFLAYTKLPKGEFMVGEFFTKIRLRKSSGDYVSAVFDVPEKEGYAPYVQVRWPDEVCATVAFSEFPHSD</sequence>
<accession>A0ABY1WLM0</accession>
<protein>
    <recommendedName>
        <fullName evidence="3">DUF4426 domain-containing protein</fullName>
    </recommendedName>
</protein>
<evidence type="ECO:0000313" key="2">
    <source>
        <dbReference type="Proteomes" id="UP000292544"/>
    </source>
</evidence>
<evidence type="ECO:0008006" key="3">
    <source>
        <dbReference type="Google" id="ProtNLM"/>
    </source>
</evidence>
<comment type="caution">
    <text evidence="1">The sequence shown here is derived from an EMBL/GenBank/DDBJ whole genome shotgun (WGS) entry which is preliminary data.</text>
</comment>
<gene>
    <name evidence="1" type="ORF">EXY25_15935</name>
</gene>
<dbReference type="RefSeq" id="WP_130567637.1">
    <property type="nucleotide sequence ID" value="NZ_SHLY01000007.1"/>
</dbReference>
<evidence type="ECO:0000313" key="1">
    <source>
        <dbReference type="EMBL" id="TAA41731.1"/>
    </source>
</evidence>
<proteinExistence type="predicted"/>
<dbReference type="Proteomes" id="UP000292544">
    <property type="component" value="Unassembled WGS sequence"/>
</dbReference>